<dbReference type="GO" id="GO:0005737">
    <property type="term" value="C:cytoplasm"/>
    <property type="evidence" value="ECO:0007669"/>
    <property type="project" value="TreeGrafter"/>
</dbReference>
<dbReference type="PANTHER" id="PTHR43247">
    <property type="entry name" value="PHOSPHOSERINE AMINOTRANSFERASE"/>
    <property type="match status" value="1"/>
</dbReference>
<dbReference type="AlphaFoldDB" id="A0A813LDL7"/>
<evidence type="ECO:0000256" key="2">
    <source>
        <dbReference type="ARBA" id="ARBA00005099"/>
    </source>
</evidence>
<evidence type="ECO:0000256" key="9">
    <source>
        <dbReference type="ARBA" id="ARBA00023299"/>
    </source>
</evidence>
<keyword evidence="5" id="KW-0032">Aminotransferase</keyword>
<dbReference type="EMBL" id="CAJNNW010034916">
    <property type="protein sequence ID" value="CAE8724583.1"/>
    <property type="molecule type" value="Genomic_DNA"/>
</dbReference>
<evidence type="ECO:0000256" key="11">
    <source>
        <dbReference type="SAM" id="MobiDB-lite"/>
    </source>
</evidence>
<protein>
    <recommendedName>
        <fullName evidence="4">phosphoserine transaminase</fullName>
        <ecNumber evidence="4">2.6.1.52</ecNumber>
    </recommendedName>
</protein>
<keyword evidence="7" id="KW-0808">Transferase</keyword>
<accession>A0A813LDL7</accession>
<dbReference type="InterPro" id="IPR022278">
    <property type="entry name" value="Pser_aminoTfrase"/>
</dbReference>
<evidence type="ECO:0000259" key="12">
    <source>
        <dbReference type="Pfam" id="PF00266"/>
    </source>
</evidence>
<reference evidence="13" key="1">
    <citation type="submission" date="2021-02" db="EMBL/GenBank/DDBJ databases">
        <authorList>
            <person name="Dougan E. K."/>
            <person name="Rhodes N."/>
            <person name="Thang M."/>
            <person name="Chan C."/>
        </authorList>
    </citation>
    <scope>NUCLEOTIDE SEQUENCE</scope>
</reference>
<evidence type="ECO:0000256" key="7">
    <source>
        <dbReference type="ARBA" id="ARBA00022679"/>
    </source>
</evidence>
<evidence type="ECO:0000256" key="6">
    <source>
        <dbReference type="ARBA" id="ARBA00022605"/>
    </source>
</evidence>
<evidence type="ECO:0000256" key="4">
    <source>
        <dbReference type="ARBA" id="ARBA00013030"/>
    </source>
</evidence>
<dbReference type="PANTHER" id="PTHR43247:SF1">
    <property type="entry name" value="PHOSPHOSERINE AMINOTRANSFERASE"/>
    <property type="match status" value="1"/>
</dbReference>
<evidence type="ECO:0000256" key="8">
    <source>
        <dbReference type="ARBA" id="ARBA00022898"/>
    </source>
</evidence>
<dbReference type="Gene3D" id="3.90.1150.10">
    <property type="entry name" value="Aspartate Aminotransferase, domain 1"/>
    <property type="match status" value="1"/>
</dbReference>
<dbReference type="GO" id="GO:0030170">
    <property type="term" value="F:pyridoxal phosphate binding"/>
    <property type="evidence" value="ECO:0007669"/>
    <property type="project" value="TreeGrafter"/>
</dbReference>
<dbReference type="EC" id="2.6.1.52" evidence="4"/>
<dbReference type="GO" id="GO:0006564">
    <property type="term" value="P:L-serine biosynthetic process"/>
    <property type="evidence" value="ECO:0007669"/>
    <property type="project" value="UniProtKB-KW"/>
</dbReference>
<dbReference type="Pfam" id="PF00266">
    <property type="entry name" value="Aminotran_5"/>
    <property type="match status" value="1"/>
</dbReference>
<comment type="cofactor">
    <cofactor evidence="1">
        <name>pyridoxal 5'-phosphate</name>
        <dbReference type="ChEBI" id="CHEBI:597326"/>
    </cofactor>
</comment>
<feature type="domain" description="Aminotransferase class V" evidence="12">
    <location>
        <begin position="184"/>
        <end position="499"/>
    </location>
</feature>
<feature type="region of interest" description="Disordered" evidence="11">
    <location>
        <begin position="155"/>
        <end position="181"/>
    </location>
</feature>
<keyword evidence="8" id="KW-0663">Pyridoxal phosphate</keyword>
<gene>
    <name evidence="13" type="ORF">PGLA2088_LOCUS43768</name>
</gene>
<feature type="compositionally biased region" description="Basic and acidic residues" evidence="11">
    <location>
        <begin position="163"/>
        <end position="172"/>
    </location>
</feature>
<proteinExistence type="inferred from homology"/>
<comment type="pathway">
    <text evidence="2">Amino-acid biosynthesis; L-serine biosynthesis; L-serine from 3-phospho-D-glycerate: step 2/3.</text>
</comment>
<dbReference type="HAMAP" id="MF_00160">
    <property type="entry name" value="SerC_aminotrans_5"/>
    <property type="match status" value="1"/>
</dbReference>
<evidence type="ECO:0000256" key="10">
    <source>
        <dbReference type="ARBA" id="ARBA00049007"/>
    </source>
</evidence>
<comment type="caution">
    <text evidence="13">The sequence shown here is derived from an EMBL/GenBank/DDBJ whole genome shotgun (WGS) entry which is preliminary data.</text>
</comment>
<evidence type="ECO:0000313" key="13">
    <source>
        <dbReference type="EMBL" id="CAE8724583.1"/>
    </source>
</evidence>
<dbReference type="NCBIfam" id="NF003764">
    <property type="entry name" value="PRK05355.1"/>
    <property type="match status" value="1"/>
</dbReference>
<dbReference type="InterPro" id="IPR015424">
    <property type="entry name" value="PyrdxlP-dep_Trfase"/>
</dbReference>
<dbReference type="Proteomes" id="UP000626109">
    <property type="component" value="Unassembled WGS sequence"/>
</dbReference>
<dbReference type="GO" id="GO:0004648">
    <property type="term" value="F:O-phospho-L-serine:2-oxoglutarate aminotransferase activity"/>
    <property type="evidence" value="ECO:0007669"/>
    <property type="project" value="UniProtKB-EC"/>
</dbReference>
<sequence>MAPLTYDLESFLSLKGLADADAWDLSGNLFPPRTASASTAATDLESFFGLKGLADADAWDLSGNLFPPRTASASTAATDLESFFGLKGLADADAWDLSGNLFPPRTASASTAATDLESFFGLKGLADADAWDLSGNLFPPRTASASTAATMTIRIDADSSDGDGDKSVRSDGKLGGSSSGPVVHNFSAGPATMLDGVLRQVAYQLEDFEGTGMSILEMGHRDTDGPVQRVISEATTMVQSLLRVPANYAVMWMQGGAHGQFAAVPLNLLGDKIQADYIDTGVWSNKAMTEASKFCSVRVAATAAENGFQSIPPVSEWDLSDDSAYVHICANDTINGLEFLEDPDVGDKLLVGDFTSTLLSRRVQISRYAALYCSSGKNLGPAGVCLVIVRKDLLDRAKAYTPVMLHWKAYAETTPIPSLVNTPPVFAIYTCSLVLKTLQNQWGACGDALAALERRVEARAALVYSCIDRSSGFYVNKVLPENRSRMSICFTFCEDADVQRKWGGSITATVELTLMEQRFRREAQNRGMSGVEGHPAFGGIRVCLYNGVSDEAVEEVVRLMSEFPALHA</sequence>
<dbReference type="InterPro" id="IPR015422">
    <property type="entry name" value="PyrdxlP-dep_Trfase_small"/>
</dbReference>
<dbReference type="Gene3D" id="3.40.640.10">
    <property type="entry name" value="Type I PLP-dependent aspartate aminotransferase-like (Major domain)"/>
    <property type="match status" value="1"/>
</dbReference>
<dbReference type="UniPathway" id="UPA00135">
    <property type="reaction ID" value="UER00197"/>
</dbReference>
<name>A0A813LDL7_POLGL</name>
<dbReference type="InterPro" id="IPR015421">
    <property type="entry name" value="PyrdxlP-dep_Trfase_major"/>
</dbReference>
<dbReference type="FunFam" id="3.40.640.10:FF:000010">
    <property type="entry name" value="Phosphoserine aminotransferase"/>
    <property type="match status" value="1"/>
</dbReference>
<keyword evidence="6" id="KW-0028">Amino-acid biosynthesis</keyword>
<dbReference type="InterPro" id="IPR000192">
    <property type="entry name" value="Aminotrans_V_dom"/>
</dbReference>
<comment type="similarity">
    <text evidence="3">Belongs to the class-V pyridoxal-phosphate-dependent aminotransferase family. SerC subfamily.</text>
</comment>
<evidence type="ECO:0000256" key="1">
    <source>
        <dbReference type="ARBA" id="ARBA00001933"/>
    </source>
</evidence>
<comment type="catalytic activity">
    <reaction evidence="10">
        <text>O-phospho-L-serine + 2-oxoglutarate = 3-phosphooxypyruvate + L-glutamate</text>
        <dbReference type="Rhea" id="RHEA:14329"/>
        <dbReference type="ChEBI" id="CHEBI:16810"/>
        <dbReference type="ChEBI" id="CHEBI:18110"/>
        <dbReference type="ChEBI" id="CHEBI:29985"/>
        <dbReference type="ChEBI" id="CHEBI:57524"/>
        <dbReference type="EC" id="2.6.1.52"/>
    </reaction>
</comment>
<evidence type="ECO:0000256" key="5">
    <source>
        <dbReference type="ARBA" id="ARBA00022576"/>
    </source>
</evidence>
<keyword evidence="9" id="KW-0718">Serine biosynthesis</keyword>
<organism evidence="13 14">
    <name type="scientific">Polarella glacialis</name>
    <name type="common">Dinoflagellate</name>
    <dbReference type="NCBI Taxonomy" id="89957"/>
    <lineage>
        <taxon>Eukaryota</taxon>
        <taxon>Sar</taxon>
        <taxon>Alveolata</taxon>
        <taxon>Dinophyceae</taxon>
        <taxon>Suessiales</taxon>
        <taxon>Suessiaceae</taxon>
        <taxon>Polarella</taxon>
    </lineage>
</organism>
<evidence type="ECO:0000256" key="3">
    <source>
        <dbReference type="ARBA" id="ARBA00006904"/>
    </source>
</evidence>
<dbReference type="SUPFAM" id="SSF53383">
    <property type="entry name" value="PLP-dependent transferases"/>
    <property type="match status" value="1"/>
</dbReference>
<evidence type="ECO:0000313" key="14">
    <source>
        <dbReference type="Proteomes" id="UP000626109"/>
    </source>
</evidence>